<dbReference type="InterPro" id="IPR014985">
    <property type="entry name" value="WbqC"/>
</dbReference>
<dbReference type="Proteomes" id="UP000721861">
    <property type="component" value="Unassembled WGS sequence"/>
</dbReference>
<organism evidence="1 2">
    <name type="scientific">Carboxylicivirga mesophila</name>
    <dbReference type="NCBI Taxonomy" id="1166478"/>
    <lineage>
        <taxon>Bacteria</taxon>
        <taxon>Pseudomonadati</taxon>
        <taxon>Bacteroidota</taxon>
        <taxon>Bacteroidia</taxon>
        <taxon>Marinilabiliales</taxon>
        <taxon>Marinilabiliaceae</taxon>
        <taxon>Carboxylicivirga</taxon>
    </lineage>
</organism>
<comment type="caution">
    <text evidence="1">The sequence shown here is derived from an EMBL/GenBank/DDBJ whole genome shotgun (WGS) entry which is preliminary data.</text>
</comment>
<protein>
    <submittedName>
        <fullName evidence="1">WbqC family protein</fullName>
    </submittedName>
</protein>
<dbReference type="Pfam" id="PF08889">
    <property type="entry name" value="WbqC"/>
    <property type="match status" value="2"/>
</dbReference>
<accession>A0ABS5KFP6</accession>
<proteinExistence type="predicted"/>
<gene>
    <name evidence="1" type="ORF">KEM09_18165</name>
</gene>
<sequence length="211" mass="24424">MPTTKIIPLTYLGPVQLFSHIVNADVVVIEQQANYQRKTYANRCSIAGANGPMHLAIPVTNIKGSRTSIKETLISYDMDWQKQHWRSIVSAYNSSPFFEYYADDFAPFYHKQYKYLIDFNMGLFKTMLDELELDVNIRLSDEYVATSDQPNDLRRIIHPKSLPENDKQYQTIEYRQVFAEKYSFVPNLSVIDLLFSKGPETYDILKASIIG</sequence>
<name>A0ABS5KFP6_9BACT</name>
<dbReference type="RefSeq" id="WP_212230472.1">
    <property type="nucleotide sequence ID" value="NZ_JAGUCN010000026.1"/>
</dbReference>
<reference evidence="1 2" key="1">
    <citation type="journal article" date="2014" name="Int. J. Syst. Evol. Microbiol.">
        <title>Carboxylicivirga gen. nov. in the family Marinilabiliaceae with two novel species, Carboxylicivirga mesophila sp. nov. and Carboxylicivirga taeanensis sp. nov., and reclassification of Cytophaga fermentans as Saccharicrinis fermentans gen. nov., comb. nov.</title>
        <authorList>
            <person name="Yang S.H."/>
            <person name="Seo H.S."/>
            <person name="Woo J.H."/>
            <person name="Oh H.M."/>
            <person name="Jang H."/>
            <person name="Lee J.H."/>
            <person name="Kim S.J."/>
            <person name="Kwon K.K."/>
        </authorList>
    </citation>
    <scope>NUCLEOTIDE SEQUENCE [LARGE SCALE GENOMIC DNA]</scope>
    <source>
        <strain evidence="1 2">JCM 18290</strain>
    </source>
</reference>
<evidence type="ECO:0000313" key="1">
    <source>
        <dbReference type="EMBL" id="MBS2213346.1"/>
    </source>
</evidence>
<evidence type="ECO:0000313" key="2">
    <source>
        <dbReference type="Proteomes" id="UP000721861"/>
    </source>
</evidence>
<keyword evidence="2" id="KW-1185">Reference proteome</keyword>
<dbReference type="EMBL" id="JAGUCN010000026">
    <property type="protein sequence ID" value="MBS2213346.1"/>
    <property type="molecule type" value="Genomic_DNA"/>
</dbReference>